<dbReference type="InterPro" id="IPR036388">
    <property type="entry name" value="WH-like_DNA-bd_sf"/>
</dbReference>
<sequence>MADTISFESIRNGDIKAFETLFKEFYPSMCAIAIRFVSDKDVAQDIVQEVFIKLWEKRTSYEEIPNLKTFLYVSIKNLCFNYLRDKKETIDYTNQEVINREYHFKNRLIEEETYRIVSHAIDSLPPQSSKIIKMCLEGKQNKEIAEILGISVNSVKTLKYNALSTLKEVLKDHFYILIILLLGEKI</sequence>
<accession>A0A7W6MYW3</accession>
<dbReference type="InterPro" id="IPR000792">
    <property type="entry name" value="Tscrpt_reg_LuxR_C"/>
</dbReference>
<dbReference type="EMBL" id="JACIES010000005">
    <property type="protein sequence ID" value="MBB4026434.1"/>
    <property type="molecule type" value="Genomic_DNA"/>
</dbReference>
<dbReference type="Proteomes" id="UP000546007">
    <property type="component" value="Unassembled WGS sequence"/>
</dbReference>
<dbReference type="PANTHER" id="PTHR43133">
    <property type="entry name" value="RNA POLYMERASE ECF-TYPE SIGMA FACTO"/>
    <property type="match status" value="1"/>
</dbReference>
<dbReference type="NCBIfam" id="TIGR02937">
    <property type="entry name" value="sigma70-ECF"/>
    <property type="match status" value="1"/>
</dbReference>
<dbReference type="RefSeq" id="WP_151411536.1">
    <property type="nucleotide sequence ID" value="NZ_AP028155.1"/>
</dbReference>
<dbReference type="InterPro" id="IPR013325">
    <property type="entry name" value="RNA_pol_sigma_r2"/>
</dbReference>
<dbReference type="AlphaFoldDB" id="A0A7W6MYW3"/>
<keyword evidence="3" id="KW-0731">Sigma factor</keyword>
<evidence type="ECO:0000313" key="6">
    <source>
        <dbReference type="EMBL" id="MBB4026434.1"/>
    </source>
</evidence>
<evidence type="ECO:0000256" key="3">
    <source>
        <dbReference type="ARBA" id="ARBA00023082"/>
    </source>
</evidence>
<keyword evidence="2" id="KW-0805">Transcription regulation</keyword>
<keyword evidence="7" id="KW-1185">Reference proteome</keyword>
<evidence type="ECO:0000259" key="5">
    <source>
        <dbReference type="SMART" id="SM00421"/>
    </source>
</evidence>
<proteinExistence type="inferred from homology"/>
<dbReference type="Gene3D" id="1.10.10.10">
    <property type="entry name" value="Winged helix-like DNA-binding domain superfamily/Winged helix DNA-binding domain"/>
    <property type="match status" value="1"/>
</dbReference>
<dbReference type="InterPro" id="IPR014327">
    <property type="entry name" value="RNA_pol_sigma70_bacteroid"/>
</dbReference>
<dbReference type="GO" id="GO:0003677">
    <property type="term" value="F:DNA binding"/>
    <property type="evidence" value="ECO:0007669"/>
    <property type="project" value="InterPro"/>
</dbReference>
<dbReference type="InterPro" id="IPR013324">
    <property type="entry name" value="RNA_pol_sigma_r3/r4-like"/>
</dbReference>
<evidence type="ECO:0000256" key="4">
    <source>
        <dbReference type="ARBA" id="ARBA00023163"/>
    </source>
</evidence>
<name>A0A7W6MYW3_9BACT</name>
<dbReference type="GO" id="GO:0006352">
    <property type="term" value="P:DNA-templated transcription initiation"/>
    <property type="evidence" value="ECO:0007669"/>
    <property type="project" value="InterPro"/>
</dbReference>
<dbReference type="SUPFAM" id="SSF88659">
    <property type="entry name" value="Sigma3 and sigma4 domains of RNA polymerase sigma factors"/>
    <property type="match status" value="1"/>
</dbReference>
<feature type="domain" description="HTH luxR-type" evidence="5">
    <location>
        <begin position="121"/>
        <end position="178"/>
    </location>
</feature>
<dbReference type="InterPro" id="IPR007627">
    <property type="entry name" value="RNA_pol_sigma70_r2"/>
</dbReference>
<dbReference type="InterPro" id="IPR013249">
    <property type="entry name" value="RNA_pol_sigma70_r4_t2"/>
</dbReference>
<organism evidence="6 7">
    <name type="scientific">Butyricimonas faecihominis</name>
    <dbReference type="NCBI Taxonomy" id="1472416"/>
    <lineage>
        <taxon>Bacteria</taxon>
        <taxon>Pseudomonadati</taxon>
        <taxon>Bacteroidota</taxon>
        <taxon>Bacteroidia</taxon>
        <taxon>Bacteroidales</taxon>
        <taxon>Odoribacteraceae</taxon>
        <taxon>Butyricimonas</taxon>
    </lineage>
</organism>
<dbReference type="InterPro" id="IPR039425">
    <property type="entry name" value="RNA_pol_sigma-70-like"/>
</dbReference>
<evidence type="ECO:0000256" key="1">
    <source>
        <dbReference type="ARBA" id="ARBA00010641"/>
    </source>
</evidence>
<dbReference type="SUPFAM" id="SSF88946">
    <property type="entry name" value="Sigma2 domain of RNA polymerase sigma factors"/>
    <property type="match status" value="1"/>
</dbReference>
<dbReference type="PANTHER" id="PTHR43133:SF46">
    <property type="entry name" value="RNA POLYMERASE SIGMA-70 FACTOR ECF SUBFAMILY"/>
    <property type="match status" value="1"/>
</dbReference>
<dbReference type="OrthoDB" id="1493347at2"/>
<keyword evidence="4" id="KW-0804">Transcription</keyword>
<dbReference type="Pfam" id="PF04542">
    <property type="entry name" value="Sigma70_r2"/>
    <property type="match status" value="1"/>
</dbReference>
<dbReference type="GO" id="GO:0016987">
    <property type="term" value="F:sigma factor activity"/>
    <property type="evidence" value="ECO:0007669"/>
    <property type="project" value="UniProtKB-KW"/>
</dbReference>
<evidence type="ECO:0000313" key="7">
    <source>
        <dbReference type="Proteomes" id="UP000546007"/>
    </source>
</evidence>
<dbReference type="InterPro" id="IPR014284">
    <property type="entry name" value="RNA_pol_sigma-70_dom"/>
</dbReference>
<gene>
    <name evidence="6" type="ORF">GGR14_002228</name>
</gene>
<comment type="caution">
    <text evidence="6">The sequence shown here is derived from an EMBL/GenBank/DDBJ whole genome shotgun (WGS) entry which is preliminary data.</text>
</comment>
<evidence type="ECO:0000256" key="2">
    <source>
        <dbReference type="ARBA" id="ARBA00023015"/>
    </source>
</evidence>
<dbReference type="Gene3D" id="1.10.1740.10">
    <property type="match status" value="1"/>
</dbReference>
<dbReference type="SMART" id="SM00421">
    <property type="entry name" value="HTH_LUXR"/>
    <property type="match status" value="1"/>
</dbReference>
<dbReference type="NCBIfam" id="TIGR02985">
    <property type="entry name" value="Sig70_bacteroi1"/>
    <property type="match status" value="1"/>
</dbReference>
<comment type="similarity">
    <text evidence="1">Belongs to the sigma-70 factor family. ECF subfamily.</text>
</comment>
<dbReference type="Pfam" id="PF08281">
    <property type="entry name" value="Sigma70_r4_2"/>
    <property type="match status" value="1"/>
</dbReference>
<reference evidence="6 7" key="1">
    <citation type="submission" date="2020-08" db="EMBL/GenBank/DDBJ databases">
        <title>Genomic Encyclopedia of Type Strains, Phase IV (KMG-IV): sequencing the most valuable type-strain genomes for metagenomic binning, comparative biology and taxonomic classification.</title>
        <authorList>
            <person name="Goeker M."/>
        </authorList>
    </citation>
    <scope>NUCLEOTIDE SEQUENCE [LARGE SCALE GENOMIC DNA]</scope>
    <source>
        <strain evidence="6 7">DSM 105721</strain>
    </source>
</reference>
<protein>
    <submittedName>
        <fullName evidence="6">RNA polymerase sigma-70 factor (ECF subfamily)</fullName>
    </submittedName>
</protein>
<dbReference type="GeneID" id="93101927"/>